<dbReference type="Gene3D" id="3.20.10.10">
    <property type="entry name" value="D-amino Acid Aminotransferase, subunit A, domain 2"/>
    <property type="match status" value="1"/>
</dbReference>
<dbReference type="InterPro" id="IPR001544">
    <property type="entry name" value="Aminotrans_IV"/>
</dbReference>
<dbReference type="GO" id="GO:0008652">
    <property type="term" value="P:amino acid biosynthetic process"/>
    <property type="evidence" value="ECO:0007669"/>
    <property type="project" value="UniProtKB-ARBA"/>
</dbReference>
<dbReference type="PANTHER" id="PTHR42743:SF22">
    <property type="entry name" value="D-AMINO-ACID TRANSAMINASE, CHLOROPLASTIC"/>
    <property type="match status" value="1"/>
</dbReference>
<dbReference type="InterPro" id="IPR043131">
    <property type="entry name" value="BCAT-like_N"/>
</dbReference>
<dbReference type="PaxDb" id="55529-EKX40229"/>
<dbReference type="STRING" id="905079.L1IWI0"/>
<protein>
    <recommendedName>
        <fullName evidence="7">Branched-chain amino acid aminotransferase</fullName>
    </recommendedName>
</protein>
<proteinExistence type="inferred from homology"/>
<dbReference type="EMBL" id="JH993033">
    <property type="protein sequence ID" value="EKX40229.1"/>
    <property type="molecule type" value="Genomic_DNA"/>
</dbReference>
<evidence type="ECO:0000256" key="2">
    <source>
        <dbReference type="ARBA" id="ARBA00009320"/>
    </source>
</evidence>
<dbReference type="EnsemblProtists" id="EKX40229">
    <property type="protein sequence ID" value="EKX40229"/>
    <property type="gene ID" value="GUITHDRAFT_75808"/>
</dbReference>
<comment type="similarity">
    <text evidence="2">Belongs to the class-IV pyridoxal-phosphate-dependent aminotransferase family.</text>
</comment>
<dbReference type="HOGENOM" id="CLU_020844_0_0_1"/>
<reference evidence="4 6" key="1">
    <citation type="journal article" date="2012" name="Nature">
        <title>Algal genomes reveal evolutionary mosaicism and the fate of nucleomorphs.</title>
        <authorList>
            <consortium name="DOE Joint Genome Institute"/>
            <person name="Curtis B.A."/>
            <person name="Tanifuji G."/>
            <person name="Burki F."/>
            <person name="Gruber A."/>
            <person name="Irimia M."/>
            <person name="Maruyama S."/>
            <person name="Arias M.C."/>
            <person name="Ball S.G."/>
            <person name="Gile G.H."/>
            <person name="Hirakawa Y."/>
            <person name="Hopkins J.F."/>
            <person name="Kuo A."/>
            <person name="Rensing S.A."/>
            <person name="Schmutz J."/>
            <person name="Symeonidi A."/>
            <person name="Elias M."/>
            <person name="Eveleigh R.J."/>
            <person name="Herman E.K."/>
            <person name="Klute M.J."/>
            <person name="Nakayama T."/>
            <person name="Obornik M."/>
            <person name="Reyes-Prieto A."/>
            <person name="Armbrust E.V."/>
            <person name="Aves S.J."/>
            <person name="Beiko R.G."/>
            <person name="Coutinho P."/>
            <person name="Dacks J.B."/>
            <person name="Durnford D.G."/>
            <person name="Fast N.M."/>
            <person name="Green B.R."/>
            <person name="Grisdale C.J."/>
            <person name="Hempel F."/>
            <person name="Henrissat B."/>
            <person name="Hoppner M.P."/>
            <person name="Ishida K."/>
            <person name="Kim E."/>
            <person name="Koreny L."/>
            <person name="Kroth P.G."/>
            <person name="Liu Y."/>
            <person name="Malik S.B."/>
            <person name="Maier U.G."/>
            <person name="McRose D."/>
            <person name="Mock T."/>
            <person name="Neilson J.A."/>
            <person name="Onodera N.T."/>
            <person name="Poole A.M."/>
            <person name="Pritham E.J."/>
            <person name="Richards T.A."/>
            <person name="Rocap G."/>
            <person name="Roy S.W."/>
            <person name="Sarai C."/>
            <person name="Schaack S."/>
            <person name="Shirato S."/>
            <person name="Slamovits C.H."/>
            <person name="Spencer D.F."/>
            <person name="Suzuki S."/>
            <person name="Worden A.Z."/>
            <person name="Zauner S."/>
            <person name="Barry K."/>
            <person name="Bell C."/>
            <person name="Bharti A.K."/>
            <person name="Crow J.A."/>
            <person name="Grimwood J."/>
            <person name="Kramer R."/>
            <person name="Lindquist E."/>
            <person name="Lucas S."/>
            <person name="Salamov A."/>
            <person name="McFadden G.I."/>
            <person name="Lane C.E."/>
            <person name="Keeling P.J."/>
            <person name="Gray M.W."/>
            <person name="Grigoriev I.V."/>
            <person name="Archibald J.M."/>
        </authorList>
    </citation>
    <scope>NUCLEOTIDE SEQUENCE</scope>
    <source>
        <strain evidence="4 6">CCMP2712</strain>
    </source>
</reference>
<reference evidence="6" key="2">
    <citation type="submission" date="2012-11" db="EMBL/GenBank/DDBJ databases">
        <authorList>
            <person name="Kuo A."/>
            <person name="Curtis B.A."/>
            <person name="Tanifuji G."/>
            <person name="Burki F."/>
            <person name="Gruber A."/>
            <person name="Irimia M."/>
            <person name="Maruyama S."/>
            <person name="Arias M.C."/>
            <person name="Ball S.G."/>
            <person name="Gile G.H."/>
            <person name="Hirakawa Y."/>
            <person name="Hopkins J.F."/>
            <person name="Rensing S.A."/>
            <person name="Schmutz J."/>
            <person name="Symeonidi A."/>
            <person name="Elias M."/>
            <person name="Eveleigh R.J."/>
            <person name="Herman E.K."/>
            <person name="Klute M.J."/>
            <person name="Nakayama T."/>
            <person name="Obornik M."/>
            <person name="Reyes-Prieto A."/>
            <person name="Armbrust E.V."/>
            <person name="Aves S.J."/>
            <person name="Beiko R.G."/>
            <person name="Coutinho P."/>
            <person name="Dacks J.B."/>
            <person name="Durnford D.G."/>
            <person name="Fast N.M."/>
            <person name="Green B.R."/>
            <person name="Grisdale C."/>
            <person name="Hempe F."/>
            <person name="Henrissat B."/>
            <person name="Hoppner M.P."/>
            <person name="Ishida K.-I."/>
            <person name="Kim E."/>
            <person name="Koreny L."/>
            <person name="Kroth P.G."/>
            <person name="Liu Y."/>
            <person name="Malik S.-B."/>
            <person name="Maier U.G."/>
            <person name="McRose D."/>
            <person name="Mock T."/>
            <person name="Neilson J.A."/>
            <person name="Onodera N.T."/>
            <person name="Poole A.M."/>
            <person name="Pritham E.J."/>
            <person name="Richards T.A."/>
            <person name="Rocap G."/>
            <person name="Roy S.W."/>
            <person name="Sarai C."/>
            <person name="Schaack S."/>
            <person name="Shirato S."/>
            <person name="Slamovits C.H."/>
            <person name="Spencer D.F."/>
            <person name="Suzuki S."/>
            <person name="Worden A.Z."/>
            <person name="Zauner S."/>
            <person name="Barry K."/>
            <person name="Bell C."/>
            <person name="Bharti A.K."/>
            <person name="Crow J.A."/>
            <person name="Grimwood J."/>
            <person name="Kramer R."/>
            <person name="Lindquist E."/>
            <person name="Lucas S."/>
            <person name="Salamov A."/>
            <person name="McFadden G.I."/>
            <person name="Lane C.E."/>
            <person name="Keeling P.J."/>
            <person name="Gray M.W."/>
            <person name="Grigoriev I.V."/>
            <person name="Archibald J.M."/>
        </authorList>
    </citation>
    <scope>NUCLEOTIDE SEQUENCE</scope>
    <source>
        <strain evidence="6">CCMP2712</strain>
    </source>
</reference>
<dbReference type="RefSeq" id="XP_005827209.1">
    <property type="nucleotide sequence ID" value="XM_005827152.1"/>
</dbReference>
<dbReference type="FunFam" id="3.20.10.10:FF:000002">
    <property type="entry name" value="D-alanine aminotransferase"/>
    <property type="match status" value="1"/>
</dbReference>
<dbReference type="AlphaFoldDB" id="L1IWI0"/>
<dbReference type="GO" id="GO:0003824">
    <property type="term" value="F:catalytic activity"/>
    <property type="evidence" value="ECO:0007669"/>
    <property type="project" value="InterPro"/>
</dbReference>
<evidence type="ECO:0000256" key="1">
    <source>
        <dbReference type="ARBA" id="ARBA00001933"/>
    </source>
</evidence>
<organism evidence="4">
    <name type="scientific">Guillardia theta (strain CCMP2712)</name>
    <name type="common">Cryptophyte</name>
    <dbReference type="NCBI Taxonomy" id="905079"/>
    <lineage>
        <taxon>Eukaryota</taxon>
        <taxon>Cryptophyceae</taxon>
        <taxon>Pyrenomonadales</taxon>
        <taxon>Geminigeraceae</taxon>
        <taxon>Guillardia</taxon>
    </lineage>
</organism>
<evidence type="ECO:0000313" key="6">
    <source>
        <dbReference type="Proteomes" id="UP000011087"/>
    </source>
</evidence>
<gene>
    <name evidence="4" type="ORF">GUITHDRAFT_75808</name>
</gene>
<reference evidence="5" key="3">
    <citation type="submission" date="2016-03" db="UniProtKB">
        <authorList>
            <consortium name="EnsemblProtists"/>
        </authorList>
    </citation>
    <scope>IDENTIFICATION</scope>
</reference>
<sequence>MVNDISEWSSRISTKLSACREGELIKAFYSSLTGAITTNSALASVPMDDHLCHRGHAVFDTCTLAKGRIYRLRTHIDRFLASAHGARIDPPLSRSEIENIILHTAAASGLKDGSVRFWLSAGPGDFSIVPKQGSSSFYCVIFVGSALQHEMGKAPPAISEVTVRDVPLKPPALSSIKTNNYLLNSLTALRARDLGGTFGILVDEEGFIAESCVLNVSFVLPDKTLVTPTFARALNGTTVRKCLEFAEPKLIAEGLIKEAQQRPIAEEEAHTAVEIFLTGGDLHLYAVTSWDGEPVGDGQVGPVATRLLSALEDEAMHGSSEHLQVPYS</sequence>
<dbReference type="PANTHER" id="PTHR42743">
    <property type="entry name" value="AMINO-ACID AMINOTRANSFERASE"/>
    <property type="match status" value="1"/>
</dbReference>
<dbReference type="Proteomes" id="UP000011087">
    <property type="component" value="Unassembled WGS sequence"/>
</dbReference>
<dbReference type="eggNOG" id="KOG0975">
    <property type="taxonomic scope" value="Eukaryota"/>
</dbReference>
<evidence type="ECO:0000313" key="5">
    <source>
        <dbReference type="EnsemblProtists" id="EKX40229"/>
    </source>
</evidence>
<dbReference type="OrthoDB" id="25921at2759"/>
<dbReference type="GO" id="GO:0046394">
    <property type="term" value="P:carboxylic acid biosynthetic process"/>
    <property type="evidence" value="ECO:0007669"/>
    <property type="project" value="UniProtKB-ARBA"/>
</dbReference>
<evidence type="ECO:0008006" key="7">
    <source>
        <dbReference type="Google" id="ProtNLM"/>
    </source>
</evidence>
<dbReference type="GeneID" id="17296994"/>
<dbReference type="InterPro" id="IPR043132">
    <property type="entry name" value="BCAT-like_C"/>
</dbReference>
<dbReference type="InterPro" id="IPR036038">
    <property type="entry name" value="Aminotransferase-like"/>
</dbReference>
<dbReference type="Pfam" id="PF01063">
    <property type="entry name" value="Aminotran_4"/>
    <property type="match status" value="1"/>
</dbReference>
<keyword evidence="3" id="KW-0663">Pyridoxal phosphate</keyword>
<dbReference type="Gene3D" id="3.30.470.10">
    <property type="match status" value="1"/>
</dbReference>
<dbReference type="KEGG" id="gtt:GUITHDRAFT_75808"/>
<accession>L1IWI0</accession>
<evidence type="ECO:0000256" key="3">
    <source>
        <dbReference type="ARBA" id="ARBA00022898"/>
    </source>
</evidence>
<name>L1IWI0_GUITC</name>
<comment type="cofactor">
    <cofactor evidence="1">
        <name>pyridoxal 5'-phosphate</name>
        <dbReference type="ChEBI" id="CHEBI:597326"/>
    </cofactor>
</comment>
<keyword evidence="6" id="KW-1185">Reference proteome</keyword>
<dbReference type="OMA" id="ATMADYS"/>
<dbReference type="SUPFAM" id="SSF56752">
    <property type="entry name" value="D-aminoacid aminotransferase-like PLP-dependent enzymes"/>
    <property type="match status" value="1"/>
</dbReference>
<evidence type="ECO:0000313" key="4">
    <source>
        <dbReference type="EMBL" id="EKX40229.1"/>
    </source>
</evidence>
<dbReference type="InterPro" id="IPR050571">
    <property type="entry name" value="Class-IV_PLP-Dep_Aminotrnsfr"/>
</dbReference>